<gene>
    <name evidence="3" type="ORF">BU204_24865</name>
</gene>
<organism evidence="3 4">
    <name type="scientific">Actinophytocola xanthii</name>
    <dbReference type="NCBI Taxonomy" id="1912961"/>
    <lineage>
        <taxon>Bacteria</taxon>
        <taxon>Bacillati</taxon>
        <taxon>Actinomycetota</taxon>
        <taxon>Actinomycetes</taxon>
        <taxon>Pseudonocardiales</taxon>
        <taxon>Pseudonocardiaceae</taxon>
    </lineage>
</organism>
<feature type="domain" description="Histidine kinase/HSP90-like ATPase" evidence="2">
    <location>
        <begin position="15"/>
        <end position="124"/>
    </location>
</feature>
<keyword evidence="1" id="KW-0808">Transferase</keyword>
<dbReference type="CDD" id="cd16936">
    <property type="entry name" value="HATPase_RsbW-like"/>
    <property type="match status" value="1"/>
</dbReference>
<accession>A0A1Q8CKJ6</accession>
<evidence type="ECO:0000313" key="4">
    <source>
        <dbReference type="Proteomes" id="UP000185596"/>
    </source>
</evidence>
<keyword evidence="4" id="KW-1185">Reference proteome</keyword>
<dbReference type="PANTHER" id="PTHR35526:SF3">
    <property type="entry name" value="ANTI-SIGMA-F FACTOR RSBW"/>
    <property type="match status" value="1"/>
</dbReference>
<dbReference type="Proteomes" id="UP000185596">
    <property type="component" value="Unassembled WGS sequence"/>
</dbReference>
<name>A0A1Q8CKJ6_9PSEU</name>
<dbReference type="STRING" id="1912961.BU204_24865"/>
<keyword evidence="1" id="KW-0723">Serine/threonine-protein kinase</keyword>
<dbReference type="GO" id="GO:0004674">
    <property type="term" value="F:protein serine/threonine kinase activity"/>
    <property type="evidence" value="ECO:0007669"/>
    <property type="project" value="UniProtKB-KW"/>
</dbReference>
<dbReference type="OrthoDB" id="5184914at2"/>
<dbReference type="InterPro" id="IPR036890">
    <property type="entry name" value="HATPase_C_sf"/>
</dbReference>
<dbReference type="EMBL" id="MSIE01000048">
    <property type="protein sequence ID" value="OLF14863.1"/>
    <property type="molecule type" value="Genomic_DNA"/>
</dbReference>
<dbReference type="AlphaFoldDB" id="A0A1Q8CKJ6"/>
<keyword evidence="1" id="KW-0418">Kinase</keyword>
<dbReference type="SUPFAM" id="SSF55874">
    <property type="entry name" value="ATPase domain of HSP90 chaperone/DNA topoisomerase II/histidine kinase"/>
    <property type="match status" value="1"/>
</dbReference>
<evidence type="ECO:0000313" key="3">
    <source>
        <dbReference type="EMBL" id="OLF14863.1"/>
    </source>
</evidence>
<dbReference type="RefSeq" id="WP_075128228.1">
    <property type="nucleotide sequence ID" value="NZ_MSIE01000048.1"/>
</dbReference>
<reference evidence="3 4" key="1">
    <citation type="submission" date="2016-12" db="EMBL/GenBank/DDBJ databases">
        <title>The draft genome sequence of Actinophytocola sp. 11-183.</title>
        <authorList>
            <person name="Wang W."/>
            <person name="Yuan L."/>
        </authorList>
    </citation>
    <scope>NUCLEOTIDE SEQUENCE [LARGE SCALE GENOMIC DNA]</scope>
    <source>
        <strain evidence="3 4">11-183</strain>
    </source>
</reference>
<comment type="caution">
    <text evidence="3">The sequence shown here is derived from an EMBL/GenBank/DDBJ whole genome shotgun (WGS) entry which is preliminary data.</text>
</comment>
<sequence length="129" mass="14331">MRTRSTLHRRRRASAQVATRLRHELAEWARRTGASADMICDIVLSTYEAMANAVKHAYPPNTVGPLELRAELDRDTIVITVVDHGCWRQPDRHAPARGLALIRALSHRAAVVPGPHGTAVRMSWPTSTP</sequence>
<dbReference type="InterPro" id="IPR050267">
    <property type="entry name" value="Anti-sigma-factor_SerPK"/>
</dbReference>
<dbReference type="Gene3D" id="3.30.565.10">
    <property type="entry name" value="Histidine kinase-like ATPase, C-terminal domain"/>
    <property type="match status" value="1"/>
</dbReference>
<dbReference type="InterPro" id="IPR003594">
    <property type="entry name" value="HATPase_dom"/>
</dbReference>
<dbReference type="PANTHER" id="PTHR35526">
    <property type="entry name" value="ANTI-SIGMA-F FACTOR RSBW-RELATED"/>
    <property type="match status" value="1"/>
</dbReference>
<proteinExistence type="predicted"/>
<evidence type="ECO:0000256" key="1">
    <source>
        <dbReference type="ARBA" id="ARBA00022527"/>
    </source>
</evidence>
<protein>
    <recommendedName>
        <fullName evidence="2">Histidine kinase/HSP90-like ATPase domain-containing protein</fullName>
    </recommendedName>
</protein>
<dbReference type="Pfam" id="PF13581">
    <property type="entry name" value="HATPase_c_2"/>
    <property type="match status" value="1"/>
</dbReference>
<evidence type="ECO:0000259" key="2">
    <source>
        <dbReference type="Pfam" id="PF13581"/>
    </source>
</evidence>